<accession>A0ACB5TR99</accession>
<gene>
    <name evidence="1" type="ORF">Amon02_000929800</name>
</gene>
<reference evidence="1" key="1">
    <citation type="submission" date="2023-04" db="EMBL/GenBank/DDBJ databases">
        <title>Ambrosiozyma monospora NBRC 10751.</title>
        <authorList>
            <person name="Ichikawa N."/>
            <person name="Sato H."/>
            <person name="Tonouchi N."/>
        </authorList>
    </citation>
    <scope>NUCLEOTIDE SEQUENCE</scope>
    <source>
        <strain evidence="1">NBRC 10751</strain>
    </source>
</reference>
<organism evidence="1 2">
    <name type="scientific">Ambrosiozyma monospora</name>
    <name type="common">Yeast</name>
    <name type="synonym">Endomycopsis monosporus</name>
    <dbReference type="NCBI Taxonomy" id="43982"/>
    <lineage>
        <taxon>Eukaryota</taxon>
        <taxon>Fungi</taxon>
        <taxon>Dikarya</taxon>
        <taxon>Ascomycota</taxon>
        <taxon>Saccharomycotina</taxon>
        <taxon>Pichiomycetes</taxon>
        <taxon>Pichiales</taxon>
        <taxon>Pichiaceae</taxon>
        <taxon>Ambrosiozyma</taxon>
    </lineage>
</organism>
<evidence type="ECO:0000313" key="2">
    <source>
        <dbReference type="Proteomes" id="UP001165064"/>
    </source>
</evidence>
<dbReference type="Proteomes" id="UP001165064">
    <property type="component" value="Unassembled WGS sequence"/>
</dbReference>
<evidence type="ECO:0000313" key="1">
    <source>
        <dbReference type="EMBL" id="GME93341.1"/>
    </source>
</evidence>
<comment type="caution">
    <text evidence="1">The sequence shown here is derived from an EMBL/GenBank/DDBJ whole genome shotgun (WGS) entry which is preliminary data.</text>
</comment>
<protein>
    <submittedName>
        <fullName evidence="1">Unnamed protein product</fullName>
    </submittedName>
</protein>
<dbReference type="EMBL" id="BSXS01008693">
    <property type="protein sequence ID" value="GME93341.1"/>
    <property type="molecule type" value="Genomic_DNA"/>
</dbReference>
<sequence length="404" mass="44962">MNNQNNPNPNGFFKPDYNMNAHPNYSSQINNMNLNMNINSFTNVPNQQNQQTQQTQQYNLNQQRVLAGIQQMSFPNSNSASSSTSTTPTRLPLPPSMSTNVSAATSPRMDQHLSRIGSTSQSARLSLTHQRLPSLSSLAPVNISTANQHHSSTSLYSPSDTQFSLEQSPHHQLPSIKRHQSEQLHQTDLPASLRNPWFSTGMAGGGAQQQQQQQQGPQQPSTNSIAVPPPSSSQYTMRQRLPSLQPPTSGLLHPGSATSPNYISKLPTTYENEGYSSISPSRSRQQQHQHQPSQSQQQIIPPSRIDAPGPNSSQFHQQQLDEPQSFRQADIQRRQSVAAGYMNYYNSSNNNNDLPQVPQHLQQQQQNIQPTQTLQQPLQPTRARNGRSIGYTTTSHSTKVHKNQ</sequence>
<name>A0ACB5TR99_AMBMO</name>
<keyword evidence="2" id="KW-1185">Reference proteome</keyword>
<proteinExistence type="predicted"/>